<evidence type="ECO:0000313" key="2">
    <source>
        <dbReference type="EMBL" id="EXX73204.1"/>
    </source>
</evidence>
<proteinExistence type="predicted"/>
<dbReference type="EMBL" id="JEMT01014809">
    <property type="protein sequence ID" value="EXX73204.1"/>
    <property type="molecule type" value="Genomic_DNA"/>
</dbReference>
<dbReference type="HOGENOM" id="CLU_2832520_0_0_1"/>
<keyword evidence="3" id="KW-1185">Reference proteome</keyword>
<dbReference type="OrthoDB" id="2321371at2759"/>
<sequence>MPPIREHKSASPISQHRQNPSSSGEDDIENFSPKSDKPLSMVDKKRGKRSPSINTRASRVACILAN</sequence>
<dbReference type="Proteomes" id="UP000022910">
    <property type="component" value="Unassembled WGS sequence"/>
</dbReference>
<protein>
    <submittedName>
        <fullName evidence="2">Uncharacterized protein</fullName>
    </submittedName>
</protein>
<feature type="compositionally biased region" description="Polar residues" evidence="1">
    <location>
        <begin position="11"/>
        <end position="23"/>
    </location>
</feature>
<name>A0A015L048_RHIIW</name>
<accession>A0A015L048</accession>
<comment type="caution">
    <text evidence="2">The sequence shown here is derived from an EMBL/GenBank/DDBJ whole genome shotgun (WGS) entry which is preliminary data.</text>
</comment>
<dbReference type="AlphaFoldDB" id="A0A015L048"/>
<evidence type="ECO:0000256" key="1">
    <source>
        <dbReference type="SAM" id="MobiDB-lite"/>
    </source>
</evidence>
<organism evidence="2 3">
    <name type="scientific">Rhizophagus irregularis (strain DAOM 197198w)</name>
    <name type="common">Glomus intraradices</name>
    <dbReference type="NCBI Taxonomy" id="1432141"/>
    <lineage>
        <taxon>Eukaryota</taxon>
        <taxon>Fungi</taxon>
        <taxon>Fungi incertae sedis</taxon>
        <taxon>Mucoromycota</taxon>
        <taxon>Glomeromycotina</taxon>
        <taxon>Glomeromycetes</taxon>
        <taxon>Glomerales</taxon>
        <taxon>Glomeraceae</taxon>
        <taxon>Rhizophagus</taxon>
    </lineage>
</organism>
<evidence type="ECO:0000313" key="3">
    <source>
        <dbReference type="Proteomes" id="UP000022910"/>
    </source>
</evidence>
<gene>
    <name evidence="2" type="ORF">RirG_062310</name>
</gene>
<reference evidence="2 3" key="1">
    <citation type="submission" date="2014-02" db="EMBL/GenBank/DDBJ databases">
        <title>Single nucleus genome sequencing reveals high similarity among nuclei of an endomycorrhizal fungus.</title>
        <authorList>
            <person name="Lin K."/>
            <person name="Geurts R."/>
            <person name="Zhang Z."/>
            <person name="Limpens E."/>
            <person name="Saunders D.G."/>
            <person name="Mu D."/>
            <person name="Pang E."/>
            <person name="Cao H."/>
            <person name="Cha H."/>
            <person name="Lin T."/>
            <person name="Zhou Q."/>
            <person name="Shang Y."/>
            <person name="Li Y."/>
            <person name="Ivanov S."/>
            <person name="Sharma T."/>
            <person name="Velzen R.V."/>
            <person name="Ruijter N.D."/>
            <person name="Aanen D.K."/>
            <person name="Win J."/>
            <person name="Kamoun S."/>
            <person name="Bisseling T."/>
            <person name="Huang S."/>
        </authorList>
    </citation>
    <scope>NUCLEOTIDE SEQUENCE [LARGE SCALE GENOMIC DNA]</scope>
    <source>
        <strain evidence="3">DAOM197198w</strain>
    </source>
</reference>
<feature type="region of interest" description="Disordered" evidence="1">
    <location>
        <begin position="1"/>
        <end position="66"/>
    </location>
</feature>